<proteinExistence type="predicted"/>
<organism evidence="3 4">
    <name type="scientific">Gymnopus androsaceus JB14</name>
    <dbReference type="NCBI Taxonomy" id="1447944"/>
    <lineage>
        <taxon>Eukaryota</taxon>
        <taxon>Fungi</taxon>
        <taxon>Dikarya</taxon>
        <taxon>Basidiomycota</taxon>
        <taxon>Agaricomycotina</taxon>
        <taxon>Agaricomycetes</taxon>
        <taxon>Agaricomycetidae</taxon>
        <taxon>Agaricales</taxon>
        <taxon>Marasmiineae</taxon>
        <taxon>Omphalotaceae</taxon>
        <taxon>Gymnopus</taxon>
    </lineage>
</organism>
<feature type="chain" id="PRO_5025547187" evidence="2">
    <location>
        <begin position="18"/>
        <end position="444"/>
    </location>
</feature>
<feature type="compositionally biased region" description="Low complexity" evidence="1">
    <location>
        <begin position="218"/>
        <end position="247"/>
    </location>
</feature>
<reference evidence="3" key="1">
    <citation type="journal article" date="2019" name="Environ. Microbiol.">
        <title>Fungal ecological strategies reflected in gene transcription - a case study of two litter decomposers.</title>
        <authorList>
            <person name="Barbi F."/>
            <person name="Kohler A."/>
            <person name="Barry K."/>
            <person name="Baskaran P."/>
            <person name="Daum C."/>
            <person name="Fauchery L."/>
            <person name="Ihrmark K."/>
            <person name="Kuo A."/>
            <person name="LaButti K."/>
            <person name="Lipzen A."/>
            <person name="Morin E."/>
            <person name="Grigoriev I.V."/>
            <person name="Henrissat B."/>
            <person name="Lindahl B."/>
            <person name="Martin F."/>
        </authorList>
    </citation>
    <scope>NUCLEOTIDE SEQUENCE</scope>
    <source>
        <strain evidence="3">JB14</strain>
    </source>
</reference>
<dbReference type="EMBL" id="ML769759">
    <property type="protein sequence ID" value="KAE9388135.1"/>
    <property type="molecule type" value="Genomic_DNA"/>
</dbReference>
<feature type="signal peptide" evidence="2">
    <location>
        <begin position="1"/>
        <end position="17"/>
    </location>
</feature>
<protein>
    <submittedName>
        <fullName evidence="3">Uncharacterized protein</fullName>
    </submittedName>
</protein>
<feature type="region of interest" description="Disordered" evidence="1">
    <location>
        <begin position="217"/>
        <end position="247"/>
    </location>
</feature>
<dbReference type="AlphaFoldDB" id="A0A6A4GSE0"/>
<dbReference type="Proteomes" id="UP000799118">
    <property type="component" value="Unassembled WGS sequence"/>
</dbReference>
<evidence type="ECO:0000256" key="2">
    <source>
        <dbReference type="SAM" id="SignalP"/>
    </source>
</evidence>
<evidence type="ECO:0000313" key="3">
    <source>
        <dbReference type="EMBL" id="KAE9388135.1"/>
    </source>
</evidence>
<name>A0A6A4GSE0_9AGAR</name>
<keyword evidence="4" id="KW-1185">Reference proteome</keyword>
<evidence type="ECO:0000313" key="4">
    <source>
        <dbReference type="Proteomes" id="UP000799118"/>
    </source>
</evidence>
<accession>A0A6A4GSE0</accession>
<evidence type="ECO:0000256" key="1">
    <source>
        <dbReference type="SAM" id="MobiDB-lite"/>
    </source>
</evidence>
<gene>
    <name evidence="3" type="ORF">BT96DRAFT_947824</name>
</gene>
<sequence length="444" mass="47469">MIIGFVALFGLLQRLCLLPDCSVMSSACVHSHLKSPGLSQSQGPGGKARLQFRKAQAPAHWAKAGAHRPKPSRHITTCMRQEQMDKEVAEATTTDFRTCSILWAQTLSPNPLSQLLVHALLLLPNWWPCWPTKGSTSILEPFSNGLSPEPSCVFAQQCSGLDNKHTLSIVPVVQPGDHICGGSLPLHSPSQSNAFPVPESSRTSILHGSYGSIMAPATGQSRVSSTSQTTHVSQTADHRSSTPSSVASIVSGRAGSHLLGPVGGHAGPLALPFPGSALSQWSMSGRNTSWDQYPMLHTPVTNLGTIALNPWATGNPNFQSNGSARHSIPQSVTAPSPDPGWHNRLQHASLHECLAGGAELCTTTTSQFTHMQAAHPGMAIDTEEDNGSDFRDPQFMVVPSIATPYTIETALNSAVICCLWKGWGEYIPMAYFASHFADRRIAGL</sequence>
<keyword evidence="2" id="KW-0732">Signal</keyword>